<proteinExistence type="predicted"/>
<evidence type="ECO:0000313" key="2">
    <source>
        <dbReference type="EMBL" id="CAB4701345.1"/>
    </source>
</evidence>
<dbReference type="EMBL" id="CAFBQK010000015">
    <property type="protein sequence ID" value="CAB5046970.1"/>
    <property type="molecule type" value="Genomic_DNA"/>
</dbReference>
<dbReference type="AlphaFoldDB" id="A0A6J6PWY0"/>
<protein>
    <submittedName>
        <fullName evidence="2">Unannotated protein</fullName>
    </submittedName>
</protein>
<dbReference type="EMBL" id="CAEZYB010000038">
    <property type="protein sequence ID" value="CAB4701345.1"/>
    <property type="molecule type" value="Genomic_DNA"/>
</dbReference>
<evidence type="ECO:0000313" key="3">
    <source>
        <dbReference type="EMBL" id="CAB5046970.1"/>
    </source>
</evidence>
<dbReference type="InterPro" id="IPR012902">
    <property type="entry name" value="N_methyl_site"/>
</dbReference>
<feature type="transmembrane region" description="Helical" evidence="1">
    <location>
        <begin position="21"/>
        <end position="39"/>
    </location>
</feature>
<keyword evidence="1" id="KW-0812">Transmembrane</keyword>
<keyword evidence="1" id="KW-0472">Membrane</keyword>
<evidence type="ECO:0000256" key="1">
    <source>
        <dbReference type="SAM" id="Phobius"/>
    </source>
</evidence>
<gene>
    <name evidence="2" type="ORF">UFOPK2646_00478</name>
    <name evidence="3" type="ORF">UFOPK4265_00215</name>
</gene>
<accession>A0A6J6PWY0</accession>
<organism evidence="2">
    <name type="scientific">freshwater metagenome</name>
    <dbReference type="NCBI Taxonomy" id="449393"/>
    <lineage>
        <taxon>unclassified sequences</taxon>
        <taxon>metagenomes</taxon>
        <taxon>ecological metagenomes</taxon>
    </lineage>
</organism>
<sequence length="301" mass="31542">MKKNLLRRMAADDAGITLIEILVCLVLSAILAVGITQLLTVSTGAMDLSTTAATSGNRSNNLVSYFTNDVHITNGFNVPFSSASSTTPNVDNLCTSWDATDTTYTSTIPLVTMSVPVAEVLKSATWNGTSATYTSSTPGVFVPGQIVNITDFVNTGLNIVNTTITNATGNTLTVPNLTTPSGSVTEDATLYMNQNVGYEIRTIDGAGQLWRVTCAMIGAYPIDALSVQLRTGLPVSSNAVWLSSIKCLLSTGATITSADCPVNTFLNTQATYPGISLAIPATTITTPNYPSQTLVASRSMS</sequence>
<name>A0A6J6PWY0_9ZZZZ</name>
<keyword evidence="1" id="KW-1133">Transmembrane helix</keyword>
<reference evidence="2" key="1">
    <citation type="submission" date="2020-05" db="EMBL/GenBank/DDBJ databases">
        <authorList>
            <person name="Chiriac C."/>
            <person name="Salcher M."/>
            <person name="Ghai R."/>
            <person name="Kavagutti S V."/>
        </authorList>
    </citation>
    <scope>NUCLEOTIDE SEQUENCE</scope>
</reference>
<dbReference type="Pfam" id="PF07963">
    <property type="entry name" value="N_methyl"/>
    <property type="match status" value="1"/>
</dbReference>